<dbReference type="GO" id="GO:0005829">
    <property type="term" value="C:cytosol"/>
    <property type="evidence" value="ECO:0007669"/>
    <property type="project" value="TreeGrafter"/>
</dbReference>
<dbReference type="GO" id="GO:0004747">
    <property type="term" value="F:ribokinase activity"/>
    <property type="evidence" value="ECO:0007669"/>
    <property type="project" value="UniProtKB-EC"/>
</dbReference>
<dbReference type="SUPFAM" id="SSF53613">
    <property type="entry name" value="Ribokinase-like"/>
    <property type="match status" value="1"/>
</dbReference>
<name>A0A0D1EGH1_9RHOB</name>
<sequence>MSVLVLGALHWDTVVRAPRLPELDETLNGRDVVYRFGGKGGNQALAAARAGAETAIWGRVGDDAAGNAMLAELDRAGVDRAGIRRIPGASGMSVAISVDGGEYGAVVVTGANAANDGEGEVPSDTRIILLQNEVPETANLTLARRKGEATVILNAAPSRPVDPALASLVDIWVVNRVEAAGLGKVAGSVIETRGAEGCLLWREGSRMAFPVAPLAGEGHGAGDVFCGTLAARMDAGDSLESAIEAAQRSAGRHVSRSG</sequence>
<dbReference type="AlphaFoldDB" id="A0A0D1EGH1"/>
<keyword evidence="2" id="KW-0418">Kinase</keyword>
<proteinExistence type="predicted"/>
<reference evidence="4 5" key="1">
    <citation type="submission" date="2015-02" db="EMBL/GenBank/DDBJ databases">
        <title>Genome Sequence of Jannaschia aquimarina DSM28248, a member of the Roseobacter clade.</title>
        <authorList>
            <person name="Voget S."/>
            <person name="Daniel R."/>
        </authorList>
    </citation>
    <scope>NUCLEOTIDE SEQUENCE [LARGE SCALE GENOMIC DNA]</scope>
    <source>
        <strain evidence="4 5">GSW-M26</strain>
    </source>
</reference>
<evidence type="ECO:0000313" key="5">
    <source>
        <dbReference type="Proteomes" id="UP000032232"/>
    </source>
</evidence>
<dbReference type="RefSeq" id="WP_043920036.1">
    <property type="nucleotide sequence ID" value="NZ_FZPF01000001.1"/>
</dbReference>
<evidence type="ECO:0000313" key="4">
    <source>
        <dbReference type="EMBL" id="KIT14945.1"/>
    </source>
</evidence>
<accession>A0A0D1EGH1</accession>
<keyword evidence="1 4" id="KW-0808">Transferase</keyword>
<dbReference type="PANTHER" id="PTHR10584">
    <property type="entry name" value="SUGAR KINASE"/>
    <property type="match status" value="1"/>
</dbReference>
<comment type="caution">
    <text evidence="4">The sequence shown here is derived from an EMBL/GenBank/DDBJ whole genome shotgun (WGS) entry which is preliminary data.</text>
</comment>
<dbReference type="STRING" id="935700.jaqu_32700"/>
<dbReference type="Pfam" id="PF00294">
    <property type="entry name" value="PfkB"/>
    <property type="match status" value="1"/>
</dbReference>
<dbReference type="PANTHER" id="PTHR10584:SF166">
    <property type="entry name" value="RIBOKINASE"/>
    <property type="match status" value="1"/>
</dbReference>
<dbReference type="PATRIC" id="fig|935700.4.peg.3378"/>
<feature type="domain" description="Carbohydrate kinase PfkB" evidence="3">
    <location>
        <begin position="3"/>
        <end position="258"/>
    </location>
</feature>
<dbReference type="OrthoDB" id="63083at2"/>
<dbReference type="EMBL" id="JYFE01000060">
    <property type="protein sequence ID" value="KIT14945.1"/>
    <property type="molecule type" value="Genomic_DNA"/>
</dbReference>
<dbReference type="InterPro" id="IPR002139">
    <property type="entry name" value="Ribo/fructo_kinase"/>
</dbReference>
<dbReference type="EC" id="2.7.1.15" evidence="4"/>
<evidence type="ECO:0000259" key="3">
    <source>
        <dbReference type="Pfam" id="PF00294"/>
    </source>
</evidence>
<gene>
    <name evidence="4" type="primary">rbsK_3</name>
    <name evidence="4" type="ORF">jaqu_32700</name>
</gene>
<dbReference type="InterPro" id="IPR029056">
    <property type="entry name" value="Ribokinase-like"/>
</dbReference>
<evidence type="ECO:0000256" key="1">
    <source>
        <dbReference type="ARBA" id="ARBA00022679"/>
    </source>
</evidence>
<evidence type="ECO:0000256" key="2">
    <source>
        <dbReference type="ARBA" id="ARBA00022777"/>
    </source>
</evidence>
<organism evidence="4 5">
    <name type="scientific">Jannaschia aquimarina</name>
    <dbReference type="NCBI Taxonomy" id="935700"/>
    <lineage>
        <taxon>Bacteria</taxon>
        <taxon>Pseudomonadati</taxon>
        <taxon>Pseudomonadota</taxon>
        <taxon>Alphaproteobacteria</taxon>
        <taxon>Rhodobacterales</taxon>
        <taxon>Roseobacteraceae</taxon>
        <taxon>Jannaschia</taxon>
    </lineage>
</organism>
<dbReference type="InterPro" id="IPR011611">
    <property type="entry name" value="PfkB_dom"/>
</dbReference>
<dbReference type="PRINTS" id="PR00990">
    <property type="entry name" value="RIBOKINASE"/>
</dbReference>
<dbReference type="Proteomes" id="UP000032232">
    <property type="component" value="Unassembled WGS sequence"/>
</dbReference>
<keyword evidence="5" id="KW-1185">Reference proteome</keyword>
<protein>
    <submittedName>
        <fullName evidence="4">RbsK_3 protein</fullName>
        <ecNumber evidence="4">2.7.1.15</ecNumber>
    </submittedName>
</protein>
<dbReference type="Gene3D" id="3.40.1190.20">
    <property type="match status" value="1"/>
</dbReference>